<evidence type="ECO:0000313" key="9">
    <source>
        <dbReference type="EMBL" id="SPK69966.1"/>
    </source>
</evidence>
<evidence type="ECO:0000256" key="3">
    <source>
        <dbReference type="ARBA" id="ARBA00022692"/>
    </source>
</evidence>
<feature type="transmembrane region" description="Helical" evidence="7">
    <location>
        <begin position="82"/>
        <end position="100"/>
    </location>
</feature>
<evidence type="ECO:0000313" key="10">
    <source>
        <dbReference type="Proteomes" id="UP000255505"/>
    </source>
</evidence>
<dbReference type="InterPro" id="IPR003834">
    <property type="entry name" value="Cyt_c_assmbl_TM_dom"/>
</dbReference>
<proteinExistence type="inferred from homology"/>
<evidence type="ECO:0000256" key="5">
    <source>
        <dbReference type="ARBA" id="ARBA00022989"/>
    </source>
</evidence>
<organism evidence="9 10">
    <name type="scientific">Cupriavidus taiwanensis</name>
    <dbReference type="NCBI Taxonomy" id="164546"/>
    <lineage>
        <taxon>Bacteria</taxon>
        <taxon>Pseudomonadati</taxon>
        <taxon>Pseudomonadota</taxon>
        <taxon>Betaproteobacteria</taxon>
        <taxon>Burkholderiales</taxon>
        <taxon>Burkholderiaceae</taxon>
        <taxon>Cupriavidus</taxon>
    </lineage>
</organism>
<feature type="transmembrane region" description="Helical" evidence="7">
    <location>
        <begin position="174"/>
        <end position="192"/>
    </location>
</feature>
<evidence type="ECO:0000256" key="6">
    <source>
        <dbReference type="ARBA" id="ARBA00023136"/>
    </source>
</evidence>
<keyword evidence="3 7" id="KW-0812">Transmembrane</keyword>
<feature type="transmembrane region" description="Helical" evidence="7">
    <location>
        <begin position="213"/>
        <end position="229"/>
    </location>
</feature>
<dbReference type="PANTHER" id="PTHR31272">
    <property type="entry name" value="CYTOCHROME C-TYPE BIOGENESIS PROTEIN HI_1454-RELATED"/>
    <property type="match status" value="1"/>
</dbReference>
<keyword evidence="4" id="KW-0201">Cytochrome c-type biogenesis</keyword>
<keyword evidence="5 7" id="KW-1133">Transmembrane helix</keyword>
<dbReference type="GO" id="GO:0016020">
    <property type="term" value="C:membrane"/>
    <property type="evidence" value="ECO:0007669"/>
    <property type="project" value="UniProtKB-SubCell"/>
</dbReference>
<evidence type="ECO:0000256" key="7">
    <source>
        <dbReference type="SAM" id="Phobius"/>
    </source>
</evidence>
<dbReference type="Pfam" id="PF02683">
    <property type="entry name" value="DsbD_TM"/>
    <property type="match status" value="1"/>
</dbReference>
<feature type="domain" description="Cytochrome C biogenesis protein transmembrane" evidence="8">
    <location>
        <begin position="17"/>
        <end position="226"/>
    </location>
</feature>
<comment type="subcellular location">
    <subcellularLocation>
        <location evidence="1">Membrane</location>
        <topology evidence="1">Multi-pass membrane protein</topology>
    </subcellularLocation>
</comment>
<dbReference type="InterPro" id="IPR051790">
    <property type="entry name" value="Cytochrome_c-biogenesis_DsbD"/>
</dbReference>
<evidence type="ECO:0000259" key="8">
    <source>
        <dbReference type="Pfam" id="PF02683"/>
    </source>
</evidence>
<protein>
    <submittedName>
        <fullName evidence="9">Cytochrome c-type biogenesis protein</fullName>
    </submittedName>
</protein>
<keyword evidence="6 7" id="KW-0472">Membrane</keyword>
<sequence length="248" mass="25124">MHPSPIPESTAMIDAYLAFAAGVLTIASPCVLPVLPMLLGASLGETSRLRPLAIALGFVSAFSALGIVFGALTSAFSDAPGVIRNVAIAILFAAGLARLWPAGFARLTAPFAAPFAALTDRAAGAGSRAGNGLAGGFVLGMTLGAVWTPCAGPVLASILALVAKAQDLHRAAGLLALFAAGAAVPMLGIAYGGQFATTHVRRLARHTPRLQQAFGVLVVATAIAMYFQYDTVAVAWLTSLFPATQPGA</sequence>
<evidence type="ECO:0000256" key="1">
    <source>
        <dbReference type="ARBA" id="ARBA00004141"/>
    </source>
</evidence>
<dbReference type="GO" id="GO:0017004">
    <property type="term" value="P:cytochrome complex assembly"/>
    <property type="evidence" value="ECO:0007669"/>
    <property type="project" value="UniProtKB-KW"/>
</dbReference>
<dbReference type="Proteomes" id="UP000255505">
    <property type="component" value="Unassembled WGS sequence"/>
</dbReference>
<gene>
    <name evidence="9" type="primary">dipZ</name>
    <name evidence="9" type="ORF">CT19425_U300012</name>
</gene>
<feature type="transmembrane region" description="Helical" evidence="7">
    <location>
        <begin position="52"/>
        <end position="76"/>
    </location>
</feature>
<dbReference type="PANTHER" id="PTHR31272:SF9">
    <property type="entry name" value="BLL1027 PROTEIN"/>
    <property type="match status" value="1"/>
</dbReference>
<evidence type="ECO:0000256" key="4">
    <source>
        <dbReference type="ARBA" id="ARBA00022748"/>
    </source>
</evidence>
<feature type="transmembrane region" description="Helical" evidence="7">
    <location>
        <begin position="137"/>
        <end position="162"/>
    </location>
</feature>
<dbReference type="AlphaFoldDB" id="A0A375I593"/>
<dbReference type="EMBL" id="OOEF01000024">
    <property type="protein sequence ID" value="SPK69966.1"/>
    <property type="molecule type" value="Genomic_DNA"/>
</dbReference>
<feature type="transmembrane region" description="Helical" evidence="7">
    <location>
        <begin position="15"/>
        <end position="40"/>
    </location>
</feature>
<comment type="similarity">
    <text evidence="2">Belongs to the DsbD family.</text>
</comment>
<reference evidence="9 10" key="1">
    <citation type="submission" date="2018-01" db="EMBL/GenBank/DDBJ databases">
        <authorList>
            <person name="Gaut B.S."/>
            <person name="Morton B.R."/>
            <person name="Clegg M.T."/>
            <person name="Duvall M.R."/>
        </authorList>
    </citation>
    <scope>NUCLEOTIDE SEQUENCE [LARGE SCALE GENOMIC DNA]</scope>
    <source>
        <strain evidence="9">Cupriavidus taiwanensis LMG 19425</strain>
    </source>
</reference>
<evidence type="ECO:0000256" key="2">
    <source>
        <dbReference type="ARBA" id="ARBA00006143"/>
    </source>
</evidence>
<accession>A0A375I593</accession>
<name>A0A375I593_9BURK</name>